<keyword evidence="4" id="KW-1185">Reference proteome</keyword>
<organism evidence="3 4">
    <name type="scientific">Phanerochaete sordida</name>
    <dbReference type="NCBI Taxonomy" id="48140"/>
    <lineage>
        <taxon>Eukaryota</taxon>
        <taxon>Fungi</taxon>
        <taxon>Dikarya</taxon>
        <taxon>Basidiomycota</taxon>
        <taxon>Agaricomycotina</taxon>
        <taxon>Agaricomycetes</taxon>
        <taxon>Polyporales</taxon>
        <taxon>Phanerochaetaceae</taxon>
        <taxon>Phanerochaete</taxon>
    </lineage>
</organism>
<dbReference type="Pfam" id="PF00201">
    <property type="entry name" value="UDPGT"/>
    <property type="match status" value="1"/>
</dbReference>
<dbReference type="AlphaFoldDB" id="A0A9P3GQU5"/>
<evidence type="ECO:0000313" key="3">
    <source>
        <dbReference type="EMBL" id="GJE97774.1"/>
    </source>
</evidence>
<dbReference type="SUPFAM" id="SSF53756">
    <property type="entry name" value="UDP-Glycosyltransferase/glycogen phosphorylase"/>
    <property type="match status" value="1"/>
</dbReference>
<dbReference type="Gene3D" id="3.40.50.2000">
    <property type="entry name" value="Glycogen Phosphorylase B"/>
    <property type="match status" value="1"/>
</dbReference>
<evidence type="ECO:0000256" key="2">
    <source>
        <dbReference type="ARBA" id="ARBA00022679"/>
    </source>
</evidence>
<evidence type="ECO:0000256" key="1">
    <source>
        <dbReference type="ARBA" id="ARBA00009995"/>
    </source>
</evidence>
<accession>A0A9P3GQU5</accession>
<dbReference type="Proteomes" id="UP000703269">
    <property type="component" value="Unassembled WGS sequence"/>
</dbReference>
<gene>
    <name evidence="3" type="ORF">PsYK624_139950</name>
</gene>
<keyword evidence="2" id="KW-0808">Transferase</keyword>
<evidence type="ECO:0000313" key="4">
    <source>
        <dbReference type="Proteomes" id="UP000703269"/>
    </source>
</evidence>
<dbReference type="EMBL" id="BPQB01000076">
    <property type="protein sequence ID" value="GJE97774.1"/>
    <property type="molecule type" value="Genomic_DNA"/>
</dbReference>
<dbReference type="PANTHER" id="PTHR48047">
    <property type="entry name" value="GLYCOSYLTRANSFERASE"/>
    <property type="match status" value="1"/>
</dbReference>
<dbReference type="GO" id="GO:0035251">
    <property type="term" value="F:UDP-glucosyltransferase activity"/>
    <property type="evidence" value="ECO:0007669"/>
    <property type="project" value="TreeGrafter"/>
</dbReference>
<protein>
    <submittedName>
        <fullName evidence="3">Glycosyltransferase family 1 protein</fullName>
    </submittedName>
</protein>
<proteinExistence type="inferred from homology"/>
<dbReference type="InterPro" id="IPR002213">
    <property type="entry name" value="UDP_glucos_trans"/>
</dbReference>
<comment type="caution">
    <text evidence="3">The sequence shown here is derived from an EMBL/GenBank/DDBJ whole genome shotgun (WGS) entry which is preliminary data.</text>
</comment>
<sequence>MLVVGLFGYRFLEIARQRSRSMKILVVLAASMLSLEVLVEPFGADTHRQLERKVRQHMGKTGKSLLEAAEEVLLRPSDAIVQPLGLPAMHSHEIYPQKLVTQHPMVGYLHLTVANLTHECEDMIVCSMTCIEPPKVVQTLTDFFALTSRKMHIVGPVVRLWKTTEQTMAEQSPGVASFIDGLLQMHGRQSMVYISFGTVFWSSQPEMVWTLLDVLLEKSIPFIMAQASPLCQLPEHVAQKVRTSRIGLITPWAPQQLILEHPATGWFVTHGGFNSILESVHAGVPMICWPFAADQPLNTVQLTENLDIAYELLEVRTGEPGLKPIYRTGKAPKGTLAAVREETRAVLDRAFGEDGARKRGNILKLREVSLGMWAERGAGRLAAEEMLSSIGL</sequence>
<name>A0A9P3GQU5_9APHY</name>
<reference evidence="3 4" key="1">
    <citation type="submission" date="2021-08" db="EMBL/GenBank/DDBJ databases">
        <title>Draft Genome Sequence of Phanerochaete sordida strain YK-624.</title>
        <authorList>
            <person name="Mori T."/>
            <person name="Dohra H."/>
            <person name="Suzuki T."/>
            <person name="Kawagishi H."/>
            <person name="Hirai H."/>
        </authorList>
    </citation>
    <scope>NUCLEOTIDE SEQUENCE [LARGE SCALE GENOMIC DNA]</scope>
    <source>
        <strain evidence="3 4">YK-624</strain>
    </source>
</reference>
<comment type="similarity">
    <text evidence="1">Belongs to the UDP-glycosyltransferase family.</text>
</comment>
<dbReference type="CDD" id="cd03784">
    <property type="entry name" value="GT1_Gtf-like"/>
    <property type="match status" value="1"/>
</dbReference>
<dbReference type="OrthoDB" id="5835829at2759"/>